<dbReference type="Proteomes" id="UP000054279">
    <property type="component" value="Unassembled WGS sequence"/>
</dbReference>
<evidence type="ECO:0000313" key="1">
    <source>
        <dbReference type="EMBL" id="KIJ25278.1"/>
    </source>
</evidence>
<dbReference type="OrthoDB" id="3188866at2759"/>
<dbReference type="EMBL" id="KN837423">
    <property type="protein sequence ID" value="KIJ25278.1"/>
    <property type="molecule type" value="Genomic_DNA"/>
</dbReference>
<protein>
    <recommendedName>
        <fullName evidence="3">F-box domain-containing protein</fullName>
    </recommendedName>
</protein>
<keyword evidence="2" id="KW-1185">Reference proteome</keyword>
<organism evidence="1 2">
    <name type="scientific">Sphaerobolus stellatus (strain SS14)</name>
    <dbReference type="NCBI Taxonomy" id="990650"/>
    <lineage>
        <taxon>Eukaryota</taxon>
        <taxon>Fungi</taxon>
        <taxon>Dikarya</taxon>
        <taxon>Basidiomycota</taxon>
        <taxon>Agaricomycotina</taxon>
        <taxon>Agaricomycetes</taxon>
        <taxon>Phallomycetidae</taxon>
        <taxon>Geastrales</taxon>
        <taxon>Sphaerobolaceae</taxon>
        <taxon>Sphaerobolus</taxon>
    </lineage>
</organism>
<evidence type="ECO:0000313" key="2">
    <source>
        <dbReference type="Proteomes" id="UP000054279"/>
    </source>
</evidence>
<dbReference type="HOGENOM" id="CLU_761105_0_0_1"/>
<gene>
    <name evidence="1" type="ORF">M422DRAFT_38860</name>
</gene>
<evidence type="ECO:0008006" key="3">
    <source>
        <dbReference type="Google" id="ProtNLM"/>
    </source>
</evidence>
<dbReference type="AlphaFoldDB" id="A0A0C9T8D7"/>
<name>A0A0C9T8D7_SPHS4</name>
<sequence>MTGRLPVELMSCVVDQLSPMHYAPTLAALTRTSREIRPIAEKRLYMSIYLPTARTVRLLLYTWNSRPELAKLVKQLYILLPDYAAQAYNGAIEDVLQRTSSNVTSVTLVPGSEAGGIPISRMLRGLQNGNGTLSVLLVPFGYDRYVKAFLESSAAQSLFRIELADVVYHPDNEVPTPITLNPDAAMKLTHIEAPAHALCAIVPGRPVTTVTMKTAPDKSPNLPTAVQLMSKLAQSTAPKGVVCLNLGDLTMFSRPETYTMDVIELAPRYLPNLWYLGTVNYPGFSGNLPPQRMYQALIGLRQLQILELAVMHAIPAVESGWESLTALVLRSYCNTLNQVSFNTRQGRRWWQWSSEANDFFMVPN</sequence>
<reference evidence="1 2" key="1">
    <citation type="submission" date="2014-06" db="EMBL/GenBank/DDBJ databases">
        <title>Evolutionary Origins and Diversification of the Mycorrhizal Mutualists.</title>
        <authorList>
            <consortium name="DOE Joint Genome Institute"/>
            <consortium name="Mycorrhizal Genomics Consortium"/>
            <person name="Kohler A."/>
            <person name="Kuo A."/>
            <person name="Nagy L.G."/>
            <person name="Floudas D."/>
            <person name="Copeland A."/>
            <person name="Barry K.W."/>
            <person name="Cichocki N."/>
            <person name="Veneault-Fourrey C."/>
            <person name="LaButti K."/>
            <person name="Lindquist E.A."/>
            <person name="Lipzen A."/>
            <person name="Lundell T."/>
            <person name="Morin E."/>
            <person name="Murat C."/>
            <person name="Riley R."/>
            <person name="Ohm R."/>
            <person name="Sun H."/>
            <person name="Tunlid A."/>
            <person name="Henrissat B."/>
            <person name="Grigoriev I.V."/>
            <person name="Hibbett D.S."/>
            <person name="Martin F."/>
        </authorList>
    </citation>
    <scope>NUCLEOTIDE SEQUENCE [LARGE SCALE GENOMIC DNA]</scope>
    <source>
        <strain evidence="1 2">SS14</strain>
    </source>
</reference>
<proteinExistence type="predicted"/>
<accession>A0A0C9T8D7</accession>